<proteinExistence type="predicted"/>
<dbReference type="AlphaFoldDB" id="A0A485BYA5"/>
<protein>
    <submittedName>
        <fullName evidence="1">Uncharacterized protein</fullName>
    </submittedName>
</protein>
<accession>A0A485BYA5</accession>
<name>A0A485BYA5_RAOPL</name>
<sequence>MIAWHLNSGLLSLGLTKLQLFCVQATLQFIVLQHSINTAALFLHLSLLAASCGSISRNAKTYRAGFTHHRHGVEDRRFGLLS</sequence>
<organism evidence="1 2">
    <name type="scientific">Raoultella planticola</name>
    <name type="common">Klebsiella planticola</name>
    <dbReference type="NCBI Taxonomy" id="575"/>
    <lineage>
        <taxon>Bacteria</taxon>
        <taxon>Pseudomonadati</taxon>
        <taxon>Pseudomonadota</taxon>
        <taxon>Gammaproteobacteria</taxon>
        <taxon>Enterobacterales</taxon>
        <taxon>Enterobacteriaceae</taxon>
        <taxon>Klebsiella/Raoultella group</taxon>
        <taxon>Raoultella</taxon>
    </lineage>
</organism>
<dbReference type="Proteomes" id="UP000345637">
    <property type="component" value="Unassembled WGS sequence"/>
</dbReference>
<gene>
    <name evidence="1" type="ORF">NCTC12998_05101</name>
</gene>
<reference evidence="1 2" key="1">
    <citation type="submission" date="2019-03" db="EMBL/GenBank/DDBJ databases">
        <authorList>
            <consortium name="Pathogen Informatics"/>
        </authorList>
    </citation>
    <scope>NUCLEOTIDE SEQUENCE [LARGE SCALE GENOMIC DNA]</scope>
    <source>
        <strain evidence="1 2">NCTC12998</strain>
    </source>
</reference>
<dbReference type="EMBL" id="CAADJE010000025">
    <property type="protein sequence ID" value="VFS78031.1"/>
    <property type="molecule type" value="Genomic_DNA"/>
</dbReference>
<evidence type="ECO:0000313" key="1">
    <source>
        <dbReference type="EMBL" id="VFS78031.1"/>
    </source>
</evidence>
<evidence type="ECO:0000313" key="2">
    <source>
        <dbReference type="Proteomes" id="UP000345637"/>
    </source>
</evidence>